<evidence type="ECO:0000256" key="1">
    <source>
        <dbReference type="SAM" id="MobiDB-lite"/>
    </source>
</evidence>
<reference evidence="3" key="1">
    <citation type="submission" date="2024-04" db="EMBL/GenBank/DDBJ databases">
        <title>Salinicola lusitanus LLJ914,a marine bacterium isolated from the Okinawa Trough.</title>
        <authorList>
            <person name="Li J."/>
        </authorList>
    </citation>
    <scope>NUCLEOTIDE SEQUENCE [LARGE SCALE GENOMIC DNA]</scope>
</reference>
<evidence type="ECO:0000313" key="3">
    <source>
        <dbReference type="Proteomes" id="UP001460270"/>
    </source>
</evidence>
<protein>
    <submittedName>
        <fullName evidence="2">Uncharacterized protein</fullName>
    </submittedName>
</protein>
<feature type="region of interest" description="Disordered" evidence="1">
    <location>
        <begin position="1"/>
        <end position="61"/>
    </location>
</feature>
<evidence type="ECO:0000313" key="2">
    <source>
        <dbReference type="EMBL" id="KAK7929306.1"/>
    </source>
</evidence>
<sequence length="252" mass="27913">MASDVTTYSLDWTGQKNSEPEEVPERSTTPAEPLNTLQTNEQPEDSLTVEQTCQGQSEELDVIEPVSLKETKANLPEQPETHMDVTPTTEPEAEEFNLTEKMISEEQPTALLTASEEPMPTENIIQLSNSTETDSETNKVLELVRPRTPAEAVIITVAFFLEPALRQYGNLACVTNNIQVGASVRRLDPGFLVSGTAGNQSNLWGVIEVGTRDNSQPMQGKLDLFPSSFVLSPKKKKKHGGMTNWMYPQYRS</sequence>
<accession>A0AAW0PTU5</accession>
<proteinExistence type="predicted"/>
<feature type="compositionally biased region" description="Polar residues" evidence="1">
    <location>
        <begin position="48"/>
        <end position="57"/>
    </location>
</feature>
<feature type="compositionally biased region" description="Polar residues" evidence="1">
    <location>
        <begin position="26"/>
        <end position="41"/>
    </location>
</feature>
<gene>
    <name evidence="2" type="ORF">WMY93_005701</name>
</gene>
<name>A0AAW0PTU5_9GOBI</name>
<comment type="caution">
    <text evidence="2">The sequence shown here is derived from an EMBL/GenBank/DDBJ whole genome shotgun (WGS) entry which is preliminary data.</text>
</comment>
<dbReference type="AlphaFoldDB" id="A0AAW0PTU5"/>
<organism evidence="2 3">
    <name type="scientific">Mugilogobius chulae</name>
    <name type="common">yellowstripe goby</name>
    <dbReference type="NCBI Taxonomy" id="88201"/>
    <lineage>
        <taxon>Eukaryota</taxon>
        <taxon>Metazoa</taxon>
        <taxon>Chordata</taxon>
        <taxon>Craniata</taxon>
        <taxon>Vertebrata</taxon>
        <taxon>Euteleostomi</taxon>
        <taxon>Actinopterygii</taxon>
        <taxon>Neopterygii</taxon>
        <taxon>Teleostei</taxon>
        <taxon>Neoteleostei</taxon>
        <taxon>Acanthomorphata</taxon>
        <taxon>Gobiaria</taxon>
        <taxon>Gobiiformes</taxon>
        <taxon>Gobioidei</taxon>
        <taxon>Gobiidae</taxon>
        <taxon>Gobionellinae</taxon>
        <taxon>Mugilogobius</taxon>
    </lineage>
</organism>
<dbReference type="Proteomes" id="UP001460270">
    <property type="component" value="Unassembled WGS sequence"/>
</dbReference>
<feature type="compositionally biased region" description="Polar residues" evidence="1">
    <location>
        <begin position="1"/>
        <end position="17"/>
    </location>
</feature>
<keyword evidence="3" id="KW-1185">Reference proteome</keyword>
<dbReference type="EMBL" id="JBBPFD010000004">
    <property type="protein sequence ID" value="KAK7929306.1"/>
    <property type="molecule type" value="Genomic_DNA"/>
</dbReference>